<evidence type="ECO:0000256" key="1">
    <source>
        <dbReference type="SAM" id="Phobius"/>
    </source>
</evidence>
<organism evidence="2 3">
    <name type="scientific">Thermococcus nautili</name>
    <dbReference type="NCBI Taxonomy" id="195522"/>
    <lineage>
        <taxon>Archaea</taxon>
        <taxon>Methanobacteriati</taxon>
        <taxon>Methanobacteriota</taxon>
        <taxon>Thermococci</taxon>
        <taxon>Thermococcales</taxon>
        <taxon>Thermococcaceae</taxon>
        <taxon>Thermococcus</taxon>
    </lineage>
</organism>
<evidence type="ECO:0000313" key="2">
    <source>
        <dbReference type="EMBL" id="AHL23256.1"/>
    </source>
</evidence>
<dbReference type="RefSeq" id="WP_245599213.1">
    <property type="nucleotide sequence ID" value="NZ_CP007264.1"/>
</dbReference>
<feature type="transmembrane region" description="Helical" evidence="1">
    <location>
        <begin position="12"/>
        <end position="33"/>
    </location>
</feature>
<keyword evidence="1" id="KW-0472">Membrane</keyword>
<gene>
    <name evidence="2" type="ORF">BD01_1652</name>
</gene>
<keyword evidence="1" id="KW-0812">Transmembrane</keyword>
<dbReference type="HOGENOM" id="CLU_3194702_0_0_2"/>
<accession>W8P3B9</accession>
<protein>
    <submittedName>
        <fullName evidence="2">Uncharacterized protein</fullName>
    </submittedName>
</protein>
<proteinExistence type="predicted"/>
<dbReference type="AlphaFoldDB" id="W8P3B9"/>
<name>W8P3B9_9EURY</name>
<dbReference type="KEGG" id="tnu:BD01_1652"/>
<dbReference type="Proteomes" id="UP000019434">
    <property type="component" value="Chromosome"/>
</dbReference>
<dbReference type="STRING" id="195522.BD01_1652"/>
<keyword evidence="1" id="KW-1133">Transmembrane helix</keyword>
<evidence type="ECO:0000313" key="3">
    <source>
        <dbReference type="Proteomes" id="UP000019434"/>
    </source>
</evidence>
<sequence length="45" mass="5196">MGLSRRELIRKLWHVSPGILGAPIILFTPRWALYHPTSLKTPKPF</sequence>
<dbReference type="eggNOG" id="arCOG01880">
    <property type="taxonomic scope" value="Archaea"/>
</dbReference>
<reference evidence="2 3" key="1">
    <citation type="submission" date="2014-02" db="EMBL/GenBank/DDBJ databases">
        <title>Genome Sequence of an Hyperthermophilic Archaeon, Thermococcus nautili 30-1, producing viral vesicles.</title>
        <authorList>
            <person name="Oberto J."/>
            <person name="Gaudin M."/>
            <person name="Cossu M."/>
            <person name="Gorlas A."/>
            <person name="Slesarev A."/>
            <person name="Marguet E."/>
            <person name="Forterre P."/>
        </authorList>
    </citation>
    <scope>NUCLEOTIDE SEQUENCE [LARGE SCALE GENOMIC DNA]</scope>
    <source>
        <strain evidence="2 3">30-1</strain>
    </source>
</reference>
<keyword evidence="3" id="KW-1185">Reference proteome</keyword>
<dbReference type="GeneID" id="82171094"/>
<dbReference type="EMBL" id="CP007264">
    <property type="protein sequence ID" value="AHL23256.1"/>
    <property type="molecule type" value="Genomic_DNA"/>
</dbReference>